<dbReference type="Proteomes" id="UP001161438">
    <property type="component" value="Chromosome 14"/>
</dbReference>
<organism evidence="2 3">
    <name type="scientific">Saccharomyces mikatae IFO 1815</name>
    <dbReference type="NCBI Taxonomy" id="226126"/>
    <lineage>
        <taxon>Eukaryota</taxon>
        <taxon>Fungi</taxon>
        <taxon>Dikarya</taxon>
        <taxon>Ascomycota</taxon>
        <taxon>Saccharomycotina</taxon>
        <taxon>Saccharomycetes</taxon>
        <taxon>Saccharomycetales</taxon>
        <taxon>Saccharomycetaceae</taxon>
        <taxon>Saccharomyces</taxon>
    </lineage>
</organism>
<evidence type="ECO:0000256" key="1">
    <source>
        <dbReference type="SAM" id="Phobius"/>
    </source>
</evidence>
<dbReference type="AlphaFoldDB" id="A0AA35ISE6"/>
<keyword evidence="1" id="KW-0812">Transmembrane</keyword>
<keyword evidence="3" id="KW-1185">Reference proteome</keyword>
<dbReference type="GeneID" id="80920945"/>
<keyword evidence="1" id="KW-1133">Transmembrane helix</keyword>
<sequence length="175" mass="19458">MPKEHVPRKSFGKLFKSKATAVDGNRSQDTIGTANRLRKLLCKSKIKQQLVPAEPQCRIPGHFRDGRKVQVEKFAYNGAPQTVPSTLNINKRYVHYDISTKPLIVMLAISIVFLGCLLVLKDIIIQSSQNILSISKWKIIGASFTGTPYTGLLMELVVTVLSPLSAVSSWLSFIF</sequence>
<name>A0AA35ISE6_SACMI</name>
<reference evidence="2" key="1">
    <citation type="submission" date="2022-10" db="EMBL/GenBank/DDBJ databases">
        <authorList>
            <person name="Byrne P K."/>
        </authorList>
    </citation>
    <scope>NUCLEOTIDE SEQUENCE</scope>
    <source>
        <strain evidence="2">IFO1815</strain>
    </source>
</reference>
<evidence type="ECO:0000313" key="2">
    <source>
        <dbReference type="EMBL" id="CAI4036057.1"/>
    </source>
</evidence>
<accession>A0AA35ISE6</accession>
<feature type="transmembrane region" description="Helical" evidence="1">
    <location>
        <begin position="152"/>
        <end position="174"/>
    </location>
</feature>
<dbReference type="RefSeq" id="XP_056079177.1">
    <property type="nucleotide sequence ID" value="XM_056225349.1"/>
</dbReference>
<evidence type="ECO:0008006" key="4">
    <source>
        <dbReference type="Google" id="ProtNLM"/>
    </source>
</evidence>
<protein>
    <recommendedName>
        <fullName evidence="4">YNL046W-like protein</fullName>
    </recommendedName>
</protein>
<proteinExistence type="predicted"/>
<keyword evidence="1" id="KW-0472">Membrane</keyword>
<feature type="transmembrane region" description="Helical" evidence="1">
    <location>
        <begin position="102"/>
        <end position="120"/>
    </location>
</feature>
<gene>
    <name evidence="2" type="primary">SMKI14G2730</name>
    <name evidence="2" type="ORF">SMKI_14G2730</name>
</gene>
<dbReference type="EMBL" id="OX365770">
    <property type="protein sequence ID" value="CAI4036057.1"/>
    <property type="molecule type" value="Genomic_DNA"/>
</dbReference>
<evidence type="ECO:0000313" key="3">
    <source>
        <dbReference type="Proteomes" id="UP001161438"/>
    </source>
</evidence>